<keyword evidence="2" id="KW-1185">Reference proteome</keyword>
<dbReference type="RefSeq" id="XP_016641220.1">
    <property type="nucleotide sequence ID" value="XM_016789393.1"/>
</dbReference>
<dbReference type="OMA" id="KGKWHEK"/>
<dbReference type="GO" id="GO:0007064">
    <property type="term" value="P:mitotic sister chromatid cohesion"/>
    <property type="evidence" value="ECO:0007669"/>
    <property type="project" value="InterPro"/>
</dbReference>
<evidence type="ECO:0008006" key="3">
    <source>
        <dbReference type="Google" id="ProtNLM"/>
    </source>
</evidence>
<dbReference type="AlphaFoldDB" id="A0A084G259"/>
<reference evidence="1 2" key="1">
    <citation type="journal article" date="2014" name="Genome Announc.">
        <title>Draft genome sequence of the pathogenic fungus Scedosporium apiospermum.</title>
        <authorList>
            <person name="Vandeputte P."/>
            <person name="Ghamrawi S."/>
            <person name="Rechenmann M."/>
            <person name="Iltis A."/>
            <person name="Giraud S."/>
            <person name="Fleury M."/>
            <person name="Thornton C."/>
            <person name="Delhaes L."/>
            <person name="Meyer W."/>
            <person name="Papon N."/>
            <person name="Bouchara J.P."/>
        </authorList>
    </citation>
    <scope>NUCLEOTIDE SEQUENCE [LARGE SCALE GENOMIC DNA]</scope>
    <source>
        <strain evidence="1 2">IHEM 14462</strain>
    </source>
</reference>
<evidence type="ECO:0000313" key="2">
    <source>
        <dbReference type="Proteomes" id="UP000028545"/>
    </source>
</evidence>
<dbReference type="OrthoDB" id="5199543at2759"/>
<proteinExistence type="predicted"/>
<comment type="caution">
    <text evidence="1">The sequence shown here is derived from an EMBL/GenBank/DDBJ whole genome shotgun (WGS) entry which is preliminary data.</text>
</comment>
<dbReference type="Pfam" id="PF09724">
    <property type="entry name" value="Dcc1"/>
    <property type="match status" value="1"/>
</dbReference>
<dbReference type="GeneID" id="27726622"/>
<sequence length="112" mass="12147">MSSDTAPVPTRPGIPLTHVSDSKSYRLLELPPELLALLENDSPPPLHLEPGKPHAVLVTPDKRYILTQRNTSNSLILLEPAPEGPANQKPGLNIIGTLHESIELAPEPTRKS</sequence>
<dbReference type="Proteomes" id="UP000028545">
    <property type="component" value="Unassembled WGS sequence"/>
</dbReference>
<dbReference type="HOGENOM" id="CLU_116847_0_0_1"/>
<dbReference type="KEGG" id="sapo:SAPIO_CDS7550"/>
<dbReference type="EMBL" id="JOWA01000110">
    <property type="protein sequence ID" value="KEZ41421.1"/>
    <property type="molecule type" value="Genomic_DNA"/>
</dbReference>
<dbReference type="InterPro" id="IPR019128">
    <property type="entry name" value="Dcc1"/>
</dbReference>
<gene>
    <name evidence="1" type="ORF">SAPIO_CDS7550</name>
</gene>
<accession>A0A084G259</accession>
<name>A0A084G259_PSEDA</name>
<dbReference type="VEuPathDB" id="FungiDB:SAPIO_CDS7550"/>
<organism evidence="1 2">
    <name type="scientific">Pseudallescheria apiosperma</name>
    <name type="common">Scedosporium apiospermum</name>
    <dbReference type="NCBI Taxonomy" id="563466"/>
    <lineage>
        <taxon>Eukaryota</taxon>
        <taxon>Fungi</taxon>
        <taxon>Dikarya</taxon>
        <taxon>Ascomycota</taxon>
        <taxon>Pezizomycotina</taxon>
        <taxon>Sordariomycetes</taxon>
        <taxon>Hypocreomycetidae</taxon>
        <taxon>Microascales</taxon>
        <taxon>Microascaceae</taxon>
        <taxon>Scedosporium</taxon>
    </lineage>
</organism>
<evidence type="ECO:0000313" key="1">
    <source>
        <dbReference type="EMBL" id="KEZ41421.1"/>
    </source>
</evidence>
<protein>
    <recommendedName>
        <fullName evidence="3">Sister chromatid cohesion protein DCC1</fullName>
    </recommendedName>
</protein>
<dbReference type="GO" id="GO:0031390">
    <property type="term" value="C:Ctf18 RFC-like complex"/>
    <property type="evidence" value="ECO:0007669"/>
    <property type="project" value="InterPro"/>
</dbReference>